<evidence type="ECO:0000256" key="8">
    <source>
        <dbReference type="HAMAP-Rule" id="MF_00972"/>
    </source>
</evidence>
<comment type="similarity">
    <text evidence="1">Belongs to the cytidine and deoxycytidylate deaminase family. ADAT2 subfamily.</text>
</comment>
<dbReference type="Proteomes" id="UP000004324">
    <property type="component" value="Unassembled WGS sequence"/>
</dbReference>
<dbReference type="PROSITE" id="PS51747">
    <property type="entry name" value="CYT_DCMP_DEAMINASES_2"/>
    <property type="match status" value="1"/>
</dbReference>
<reference evidence="10 11" key="1">
    <citation type="journal article" date="2012" name="J. Bacteriol.">
        <title>Draft Genome Sequences for Two Metal-Reducing Pelosinus fermentans Strains Isolated from a Cr(VI)-Contaminated Site and for Type Strain R7.</title>
        <authorList>
            <person name="Brown S.D."/>
            <person name="Podar M."/>
            <person name="Klingeman D.M."/>
            <person name="Johnson C.M."/>
            <person name="Yang Z.K."/>
            <person name="Utturkar S.M."/>
            <person name="Land M.L."/>
            <person name="Mosher J.J."/>
            <person name="Hurt R.A.Jr."/>
            <person name="Phelps T.J."/>
            <person name="Palumbo A.V."/>
            <person name="Arkin A.P."/>
            <person name="Hazen T.C."/>
            <person name="Elias D.A."/>
        </authorList>
    </citation>
    <scope>NUCLEOTIDE SEQUENCE [LARGE SCALE GENOMIC DNA]</scope>
    <source>
        <strain evidence="10 11">B4</strain>
    </source>
</reference>
<feature type="binding site" evidence="8">
    <location>
        <position position="76"/>
    </location>
    <ligand>
        <name>Zn(2+)</name>
        <dbReference type="ChEBI" id="CHEBI:29105"/>
        <note>catalytic</note>
    </ligand>
</feature>
<dbReference type="InterPro" id="IPR016192">
    <property type="entry name" value="APOBEC/CMP_deaminase_Zn-bd"/>
</dbReference>
<comment type="subunit">
    <text evidence="2 8">Homodimer.</text>
</comment>
<dbReference type="PATRIC" id="fig|1149862.3.peg.3083"/>
<dbReference type="InterPro" id="IPR016193">
    <property type="entry name" value="Cytidine_deaminase-like"/>
</dbReference>
<feature type="binding site" evidence="8">
    <location>
        <position position="79"/>
    </location>
    <ligand>
        <name>Zn(2+)</name>
        <dbReference type="ChEBI" id="CHEBI:29105"/>
        <note>catalytic</note>
    </ligand>
</feature>
<proteinExistence type="inferred from homology"/>
<evidence type="ECO:0000256" key="3">
    <source>
        <dbReference type="ARBA" id="ARBA00022694"/>
    </source>
</evidence>
<dbReference type="InterPro" id="IPR028883">
    <property type="entry name" value="tRNA_aden_deaminase"/>
</dbReference>
<dbReference type="InterPro" id="IPR058535">
    <property type="entry name" value="MafB19-deam"/>
</dbReference>
<dbReference type="PANTHER" id="PTHR11079">
    <property type="entry name" value="CYTOSINE DEAMINASE FAMILY MEMBER"/>
    <property type="match status" value="1"/>
</dbReference>
<sequence length="151" mass="16726">MGLALEEAQKAYEIGEVPIGAVLVLDSQIVAAGHNMRESWHDATAHAEMIAIREACQKLGRWRLTGLTLYVTIEPCPMCAGALVMSRIDRLVYGSADVKAGAIESIFNIAQNDALNHSMVVTSGIRRDECAQIMKDFFKQRRKKNKNHIDT</sequence>
<evidence type="ECO:0000313" key="10">
    <source>
        <dbReference type="EMBL" id="EIW17366.1"/>
    </source>
</evidence>
<comment type="caution">
    <text evidence="10">The sequence shown here is derived from an EMBL/GenBank/DDBJ whole genome shotgun (WGS) entry which is preliminary data.</text>
</comment>
<evidence type="ECO:0000313" key="11">
    <source>
        <dbReference type="Proteomes" id="UP000004324"/>
    </source>
</evidence>
<dbReference type="AlphaFoldDB" id="I9LAP7"/>
<organism evidence="10 11">
    <name type="scientific">Pelosinus fermentans B4</name>
    <dbReference type="NCBI Taxonomy" id="1149862"/>
    <lineage>
        <taxon>Bacteria</taxon>
        <taxon>Bacillati</taxon>
        <taxon>Bacillota</taxon>
        <taxon>Negativicutes</taxon>
        <taxon>Selenomonadales</taxon>
        <taxon>Sporomusaceae</taxon>
        <taxon>Pelosinus</taxon>
    </lineage>
</organism>
<dbReference type="InterPro" id="IPR002125">
    <property type="entry name" value="CMP_dCMP_dom"/>
</dbReference>
<dbReference type="SUPFAM" id="SSF53927">
    <property type="entry name" value="Cytidine deaminase-like"/>
    <property type="match status" value="1"/>
</dbReference>
<dbReference type="Pfam" id="PF14437">
    <property type="entry name" value="MafB19-deam"/>
    <property type="match status" value="1"/>
</dbReference>
<keyword evidence="6 8" id="KW-0862">Zinc</keyword>
<evidence type="ECO:0000256" key="5">
    <source>
        <dbReference type="ARBA" id="ARBA00022801"/>
    </source>
</evidence>
<dbReference type="GO" id="GO:0052717">
    <property type="term" value="F:tRNA-specific adenosine-34 deaminase activity"/>
    <property type="evidence" value="ECO:0007669"/>
    <property type="project" value="UniProtKB-UniRule"/>
</dbReference>
<keyword evidence="5 8" id="KW-0378">Hydrolase</keyword>
<keyword evidence="4 8" id="KW-0479">Metal-binding</keyword>
<dbReference type="PANTHER" id="PTHR11079:SF202">
    <property type="entry name" value="TRNA-SPECIFIC ADENOSINE DEAMINASE"/>
    <property type="match status" value="1"/>
</dbReference>
<accession>I9LAP7</accession>
<dbReference type="GO" id="GO:0008270">
    <property type="term" value="F:zinc ion binding"/>
    <property type="evidence" value="ECO:0007669"/>
    <property type="project" value="UniProtKB-UniRule"/>
</dbReference>
<evidence type="ECO:0000256" key="4">
    <source>
        <dbReference type="ARBA" id="ARBA00022723"/>
    </source>
</evidence>
<dbReference type="PROSITE" id="PS00903">
    <property type="entry name" value="CYT_DCMP_DEAMINASES_1"/>
    <property type="match status" value="1"/>
</dbReference>
<name>I9LAP7_9FIRM</name>
<dbReference type="NCBIfam" id="NF008113">
    <property type="entry name" value="PRK10860.1"/>
    <property type="match status" value="1"/>
</dbReference>
<feature type="active site" description="Proton donor" evidence="8">
    <location>
        <position position="48"/>
    </location>
</feature>
<evidence type="ECO:0000256" key="7">
    <source>
        <dbReference type="ARBA" id="ARBA00048045"/>
    </source>
</evidence>
<comment type="catalytic activity">
    <reaction evidence="7 8">
        <text>adenosine(34) in tRNA + H2O + H(+) = inosine(34) in tRNA + NH4(+)</text>
        <dbReference type="Rhea" id="RHEA:43168"/>
        <dbReference type="Rhea" id="RHEA-COMP:10373"/>
        <dbReference type="Rhea" id="RHEA-COMP:10374"/>
        <dbReference type="ChEBI" id="CHEBI:15377"/>
        <dbReference type="ChEBI" id="CHEBI:15378"/>
        <dbReference type="ChEBI" id="CHEBI:28938"/>
        <dbReference type="ChEBI" id="CHEBI:74411"/>
        <dbReference type="ChEBI" id="CHEBI:82852"/>
        <dbReference type="EC" id="3.5.4.33"/>
    </reaction>
</comment>
<keyword evidence="11" id="KW-1185">Reference proteome</keyword>
<dbReference type="EC" id="3.5.4.33" evidence="8"/>
<feature type="binding site" evidence="8">
    <location>
        <position position="46"/>
    </location>
    <ligand>
        <name>Zn(2+)</name>
        <dbReference type="ChEBI" id="CHEBI:29105"/>
        <note>catalytic</note>
    </ligand>
</feature>
<comment type="cofactor">
    <cofactor evidence="8">
        <name>Zn(2+)</name>
        <dbReference type="ChEBI" id="CHEBI:29105"/>
    </cofactor>
    <text evidence="8">Binds 1 zinc ion per subunit.</text>
</comment>
<dbReference type="Gene3D" id="3.40.140.10">
    <property type="entry name" value="Cytidine Deaminase, domain 2"/>
    <property type="match status" value="1"/>
</dbReference>
<evidence type="ECO:0000256" key="2">
    <source>
        <dbReference type="ARBA" id="ARBA00011738"/>
    </source>
</evidence>
<evidence type="ECO:0000256" key="1">
    <source>
        <dbReference type="ARBA" id="ARBA00010669"/>
    </source>
</evidence>
<dbReference type="GO" id="GO:0002100">
    <property type="term" value="P:tRNA wobble adenosine to inosine editing"/>
    <property type="evidence" value="ECO:0007669"/>
    <property type="project" value="UniProtKB-UniRule"/>
</dbReference>
<comment type="function">
    <text evidence="8">Catalyzes the deamination of adenosine to inosine at the wobble position 34 of tRNA(Arg2).</text>
</comment>
<dbReference type="FunFam" id="3.40.140.10:FF:000005">
    <property type="entry name" value="tRNA-specific adenosine deaminase"/>
    <property type="match status" value="1"/>
</dbReference>
<dbReference type="EMBL" id="AKVJ01000030">
    <property type="protein sequence ID" value="EIW17366.1"/>
    <property type="molecule type" value="Genomic_DNA"/>
</dbReference>
<dbReference type="HAMAP" id="MF_00972">
    <property type="entry name" value="tRNA_aden_deaminase"/>
    <property type="match status" value="1"/>
</dbReference>
<dbReference type="CDD" id="cd01285">
    <property type="entry name" value="nucleoside_deaminase"/>
    <property type="match status" value="1"/>
</dbReference>
<evidence type="ECO:0000259" key="9">
    <source>
        <dbReference type="PROSITE" id="PS51747"/>
    </source>
</evidence>
<keyword evidence="3 8" id="KW-0819">tRNA processing</keyword>
<protein>
    <recommendedName>
        <fullName evidence="8">tRNA-specific adenosine deaminase</fullName>
        <ecNumber evidence="8">3.5.4.33</ecNumber>
    </recommendedName>
</protein>
<gene>
    <name evidence="8" type="primary">tadA</name>
    <name evidence="10" type="ORF">FB4_4115</name>
</gene>
<feature type="domain" description="CMP/dCMP-type deaminase" evidence="9">
    <location>
        <begin position="1"/>
        <end position="104"/>
    </location>
</feature>
<evidence type="ECO:0000256" key="6">
    <source>
        <dbReference type="ARBA" id="ARBA00022833"/>
    </source>
</evidence>